<feature type="transmembrane region" description="Helical" evidence="12">
    <location>
        <begin position="92"/>
        <end position="114"/>
    </location>
</feature>
<gene>
    <name evidence="14" type="ORF">METZ01_LOCUS382598</name>
</gene>
<dbReference type="EMBL" id="UINC01141793">
    <property type="protein sequence ID" value="SVD29744.1"/>
    <property type="molecule type" value="Genomic_DNA"/>
</dbReference>
<feature type="domain" description="Ion transport" evidence="13">
    <location>
        <begin position="21"/>
        <end position="246"/>
    </location>
</feature>
<keyword evidence="10 12" id="KW-0472">Membrane</keyword>
<evidence type="ECO:0000256" key="6">
    <source>
        <dbReference type="ARBA" id="ARBA00022882"/>
    </source>
</evidence>
<evidence type="ECO:0000313" key="14">
    <source>
        <dbReference type="EMBL" id="SVD29744.1"/>
    </source>
</evidence>
<dbReference type="AlphaFoldDB" id="A0A382U610"/>
<dbReference type="Gene3D" id="1.20.120.350">
    <property type="entry name" value="Voltage-gated potassium channels. Chain C"/>
    <property type="match status" value="1"/>
</dbReference>
<keyword evidence="9" id="KW-0406">Ion transport</keyword>
<organism evidence="14">
    <name type="scientific">marine metagenome</name>
    <dbReference type="NCBI Taxonomy" id="408172"/>
    <lineage>
        <taxon>unclassified sequences</taxon>
        <taxon>metagenomes</taxon>
        <taxon>ecological metagenomes</taxon>
    </lineage>
</organism>
<dbReference type="Pfam" id="PF00520">
    <property type="entry name" value="Ion_trans"/>
    <property type="match status" value="1"/>
</dbReference>
<dbReference type="InterPro" id="IPR028325">
    <property type="entry name" value="VG_K_chnl"/>
</dbReference>
<keyword evidence="3" id="KW-0633">Potassium transport</keyword>
<dbReference type="GO" id="GO:0001508">
    <property type="term" value="P:action potential"/>
    <property type="evidence" value="ECO:0007669"/>
    <property type="project" value="TreeGrafter"/>
</dbReference>
<dbReference type="PRINTS" id="PR00169">
    <property type="entry name" value="KCHANNEL"/>
</dbReference>
<keyword evidence="6" id="KW-0851">Voltage-gated channel</keyword>
<dbReference type="InterPro" id="IPR027359">
    <property type="entry name" value="Volt_channel_dom_sf"/>
</dbReference>
<keyword evidence="4 12" id="KW-0812">Transmembrane</keyword>
<evidence type="ECO:0000259" key="13">
    <source>
        <dbReference type="Pfam" id="PF00520"/>
    </source>
</evidence>
<keyword evidence="7" id="KW-0630">Potassium</keyword>
<keyword evidence="5" id="KW-0631">Potassium channel</keyword>
<feature type="transmembrane region" description="Helical" evidence="12">
    <location>
        <begin position="155"/>
        <end position="176"/>
    </location>
</feature>
<evidence type="ECO:0000256" key="1">
    <source>
        <dbReference type="ARBA" id="ARBA00004141"/>
    </source>
</evidence>
<keyword evidence="8 12" id="KW-1133">Transmembrane helix</keyword>
<dbReference type="SUPFAM" id="SSF81324">
    <property type="entry name" value="Voltage-gated potassium channels"/>
    <property type="match status" value="1"/>
</dbReference>
<dbReference type="GO" id="GO:0005249">
    <property type="term" value="F:voltage-gated potassium channel activity"/>
    <property type="evidence" value="ECO:0007669"/>
    <property type="project" value="InterPro"/>
</dbReference>
<evidence type="ECO:0000256" key="2">
    <source>
        <dbReference type="ARBA" id="ARBA00022448"/>
    </source>
</evidence>
<evidence type="ECO:0000256" key="9">
    <source>
        <dbReference type="ARBA" id="ARBA00023065"/>
    </source>
</evidence>
<sequence length="261" mass="29932">MNKQRIWEILEISKENDKHSKVFDYFISILIGLNVVAIILETEKNFFGEYESFFRYFEIVSVLIFSAEYLLRLWSCVSVEQYQHPIFGRIKYLFSPMAIIDLIAIAPFYMTFIVTDNRILRILRFLRILRITKHSKHSKTFHIITNTIYKKRSELLSSLILMFSLLLICSTGVYFAENEAQPEKFSSIPSAMWWAVATLTTVGYGDIFPITSLGKLLGSISAIFGIGFFALPAGLLATGFSDEIKKEKSFCPHCGEKLPSD</sequence>
<dbReference type="Gene3D" id="1.10.287.70">
    <property type="match status" value="1"/>
</dbReference>
<evidence type="ECO:0000256" key="11">
    <source>
        <dbReference type="ARBA" id="ARBA00023303"/>
    </source>
</evidence>
<accession>A0A382U610</accession>
<evidence type="ECO:0000256" key="4">
    <source>
        <dbReference type="ARBA" id="ARBA00022692"/>
    </source>
</evidence>
<evidence type="ECO:0000256" key="8">
    <source>
        <dbReference type="ARBA" id="ARBA00022989"/>
    </source>
</evidence>
<dbReference type="PANTHER" id="PTHR11537:SF254">
    <property type="entry name" value="POTASSIUM VOLTAGE-GATED CHANNEL PROTEIN SHAB"/>
    <property type="match status" value="1"/>
</dbReference>
<feature type="transmembrane region" description="Helical" evidence="12">
    <location>
        <begin position="188"/>
        <end position="210"/>
    </location>
</feature>
<feature type="transmembrane region" description="Helical" evidence="12">
    <location>
        <begin position="216"/>
        <end position="240"/>
    </location>
</feature>
<evidence type="ECO:0000256" key="10">
    <source>
        <dbReference type="ARBA" id="ARBA00023136"/>
    </source>
</evidence>
<dbReference type="PANTHER" id="PTHR11537">
    <property type="entry name" value="VOLTAGE-GATED POTASSIUM CHANNEL"/>
    <property type="match status" value="1"/>
</dbReference>
<keyword evidence="2" id="KW-0813">Transport</keyword>
<evidence type="ECO:0000256" key="12">
    <source>
        <dbReference type="SAM" id="Phobius"/>
    </source>
</evidence>
<dbReference type="GO" id="GO:0008076">
    <property type="term" value="C:voltage-gated potassium channel complex"/>
    <property type="evidence" value="ECO:0007669"/>
    <property type="project" value="InterPro"/>
</dbReference>
<comment type="subcellular location">
    <subcellularLocation>
        <location evidence="1">Membrane</location>
        <topology evidence="1">Multi-pass membrane protein</topology>
    </subcellularLocation>
</comment>
<evidence type="ECO:0000256" key="3">
    <source>
        <dbReference type="ARBA" id="ARBA00022538"/>
    </source>
</evidence>
<dbReference type="FunFam" id="1.10.287.70:FF:000028">
    <property type="entry name" value="potassium voltage-gated channel subfamily D member 3"/>
    <property type="match status" value="1"/>
</dbReference>
<feature type="transmembrane region" description="Helical" evidence="12">
    <location>
        <begin position="22"/>
        <end position="40"/>
    </location>
</feature>
<evidence type="ECO:0000256" key="5">
    <source>
        <dbReference type="ARBA" id="ARBA00022826"/>
    </source>
</evidence>
<dbReference type="InterPro" id="IPR005821">
    <property type="entry name" value="Ion_trans_dom"/>
</dbReference>
<protein>
    <recommendedName>
        <fullName evidence="13">Ion transport domain-containing protein</fullName>
    </recommendedName>
</protein>
<name>A0A382U610_9ZZZZ</name>
<proteinExistence type="predicted"/>
<reference evidence="14" key="1">
    <citation type="submission" date="2018-05" db="EMBL/GenBank/DDBJ databases">
        <authorList>
            <person name="Lanie J.A."/>
            <person name="Ng W.-L."/>
            <person name="Kazmierczak K.M."/>
            <person name="Andrzejewski T.M."/>
            <person name="Davidsen T.M."/>
            <person name="Wayne K.J."/>
            <person name="Tettelin H."/>
            <person name="Glass J.I."/>
            <person name="Rusch D."/>
            <person name="Podicherti R."/>
            <person name="Tsui H.-C.T."/>
            <person name="Winkler M.E."/>
        </authorList>
    </citation>
    <scope>NUCLEOTIDE SEQUENCE</scope>
</reference>
<evidence type="ECO:0000256" key="7">
    <source>
        <dbReference type="ARBA" id="ARBA00022958"/>
    </source>
</evidence>
<keyword evidence="11" id="KW-0407">Ion channel</keyword>